<dbReference type="STRING" id="44010.AWC00_01435"/>
<name>A0A1X1SRJ0_9MYCO</name>
<dbReference type="EMBL" id="AP022613">
    <property type="protein sequence ID" value="BBZ39804.1"/>
    <property type="molecule type" value="Genomic_DNA"/>
</dbReference>
<accession>A0A1X1SRJ0</accession>
<dbReference type="OrthoDB" id="4735250at2"/>
<dbReference type="AlphaFoldDB" id="A0A1X1SRJ0"/>
<reference evidence="1 2" key="1">
    <citation type="journal article" date="2019" name="Emerg. Microbes Infect.">
        <title>Comprehensive subspecies identification of 175 nontuberculous mycobacteria species based on 7547 genomic profiles.</title>
        <authorList>
            <person name="Matsumoto Y."/>
            <person name="Kinjo T."/>
            <person name="Motooka D."/>
            <person name="Nabeya D."/>
            <person name="Jung N."/>
            <person name="Uechi K."/>
            <person name="Horii T."/>
            <person name="Iida T."/>
            <person name="Fujita J."/>
            <person name="Nakamura S."/>
        </authorList>
    </citation>
    <scope>NUCLEOTIDE SEQUENCE [LARGE SCALE GENOMIC DNA]</scope>
    <source>
        <strain evidence="1 2">JCM 14738</strain>
    </source>
</reference>
<gene>
    <name evidence="1" type="ORF">MCNS_28670</name>
</gene>
<evidence type="ECO:0000313" key="2">
    <source>
        <dbReference type="Proteomes" id="UP000467385"/>
    </source>
</evidence>
<dbReference type="RefSeq" id="WP_085236598.1">
    <property type="nucleotide sequence ID" value="NZ_AP022613.1"/>
</dbReference>
<keyword evidence="2" id="KW-1185">Reference proteome</keyword>
<organism evidence="1 2">
    <name type="scientific">Mycobacterium conspicuum</name>
    <dbReference type="NCBI Taxonomy" id="44010"/>
    <lineage>
        <taxon>Bacteria</taxon>
        <taxon>Bacillati</taxon>
        <taxon>Actinomycetota</taxon>
        <taxon>Actinomycetes</taxon>
        <taxon>Mycobacteriales</taxon>
        <taxon>Mycobacteriaceae</taxon>
        <taxon>Mycobacterium</taxon>
    </lineage>
</organism>
<evidence type="ECO:0000313" key="1">
    <source>
        <dbReference type="EMBL" id="BBZ39804.1"/>
    </source>
</evidence>
<protein>
    <submittedName>
        <fullName evidence="1">Uncharacterized protein</fullName>
    </submittedName>
</protein>
<dbReference type="Proteomes" id="UP000467385">
    <property type="component" value="Chromosome"/>
</dbReference>
<sequence length="84" mass="9345">MQLLPTSIQEHVNRIDRQRSLMIGISTGLLAAWSFFRLIWLLYIAATFGLFLGSLVFQFVLWGVVGTVAAIASIALLTRYRSGS</sequence>
<proteinExistence type="predicted"/>